<gene>
    <name evidence="7" type="ORF">CspeluHIS016_0500300</name>
</gene>
<dbReference type="GO" id="GO:0022857">
    <property type="term" value="F:transmembrane transporter activity"/>
    <property type="evidence" value="ECO:0007669"/>
    <property type="project" value="InterPro"/>
</dbReference>
<keyword evidence="8" id="KW-1185">Reference proteome</keyword>
<feature type="region of interest" description="Disordered" evidence="5">
    <location>
        <begin position="503"/>
        <end position="530"/>
    </location>
</feature>
<reference evidence="7" key="1">
    <citation type="journal article" date="2023" name="BMC Genomics">
        <title>Chromosome-level genome assemblies of Cutaneotrichosporon spp. (Trichosporonales, Basidiomycota) reveal imbalanced evolution between nucleotide sequences and chromosome synteny.</title>
        <authorList>
            <person name="Kobayashi Y."/>
            <person name="Kayamori A."/>
            <person name="Aoki K."/>
            <person name="Shiwa Y."/>
            <person name="Matsutani M."/>
            <person name="Fujita N."/>
            <person name="Sugita T."/>
            <person name="Iwasaki W."/>
            <person name="Tanaka N."/>
            <person name="Takashima M."/>
        </authorList>
    </citation>
    <scope>NUCLEOTIDE SEQUENCE</scope>
    <source>
        <strain evidence="7">HIS016</strain>
    </source>
</reference>
<feature type="transmembrane region" description="Helical" evidence="6">
    <location>
        <begin position="365"/>
        <end position="389"/>
    </location>
</feature>
<dbReference type="InterPro" id="IPR011701">
    <property type="entry name" value="MFS"/>
</dbReference>
<feature type="transmembrane region" description="Helical" evidence="6">
    <location>
        <begin position="409"/>
        <end position="432"/>
    </location>
</feature>
<dbReference type="PANTHER" id="PTHR23294">
    <property type="entry name" value="ET TRANSLATION PRODUCT-RELATED"/>
    <property type="match status" value="1"/>
</dbReference>
<feature type="transmembrane region" description="Helical" evidence="6">
    <location>
        <begin position="444"/>
        <end position="465"/>
    </location>
</feature>
<reference evidence="7" key="2">
    <citation type="submission" date="2023-06" db="EMBL/GenBank/DDBJ databases">
        <authorList>
            <person name="Kobayashi Y."/>
            <person name="Kayamori A."/>
            <person name="Aoki K."/>
            <person name="Shiwa Y."/>
            <person name="Fujita N."/>
            <person name="Sugita T."/>
            <person name="Iwasaki W."/>
            <person name="Tanaka N."/>
            <person name="Takashima M."/>
        </authorList>
    </citation>
    <scope>NUCLEOTIDE SEQUENCE</scope>
    <source>
        <strain evidence="7">HIS016</strain>
    </source>
</reference>
<dbReference type="Gene3D" id="1.20.1250.20">
    <property type="entry name" value="MFS general substrate transporter like domains"/>
    <property type="match status" value="1"/>
</dbReference>
<evidence type="ECO:0000256" key="2">
    <source>
        <dbReference type="ARBA" id="ARBA00022692"/>
    </source>
</evidence>
<dbReference type="InterPro" id="IPR036259">
    <property type="entry name" value="MFS_trans_sf"/>
</dbReference>
<feature type="transmembrane region" description="Helical" evidence="6">
    <location>
        <begin position="42"/>
        <end position="60"/>
    </location>
</feature>
<proteinExistence type="predicted"/>
<dbReference type="AlphaFoldDB" id="A0AAD3YDB6"/>
<evidence type="ECO:0000256" key="4">
    <source>
        <dbReference type="ARBA" id="ARBA00023136"/>
    </source>
</evidence>
<keyword evidence="4 6" id="KW-0472">Membrane</keyword>
<dbReference type="GO" id="GO:0016020">
    <property type="term" value="C:membrane"/>
    <property type="evidence" value="ECO:0007669"/>
    <property type="project" value="UniProtKB-SubCell"/>
</dbReference>
<keyword evidence="3 6" id="KW-1133">Transmembrane helix</keyword>
<keyword evidence="2 6" id="KW-0812">Transmembrane</keyword>
<evidence type="ECO:0000256" key="5">
    <source>
        <dbReference type="SAM" id="MobiDB-lite"/>
    </source>
</evidence>
<dbReference type="Proteomes" id="UP001222932">
    <property type="component" value="Unassembled WGS sequence"/>
</dbReference>
<name>A0AAD3YDB6_9TREE</name>
<feature type="transmembrane region" description="Helical" evidence="6">
    <location>
        <begin position="127"/>
        <end position="148"/>
    </location>
</feature>
<comment type="subcellular location">
    <subcellularLocation>
        <location evidence="1">Membrane</location>
        <topology evidence="1">Multi-pass membrane protein</topology>
    </subcellularLocation>
</comment>
<feature type="transmembrane region" description="Helical" evidence="6">
    <location>
        <begin position="471"/>
        <end position="489"/>
    </location>
</feature>
<sequence length="549" mass="61426">MASIATRESVDKTQGNLQTVLPTHSNDSLFERLKHWVRDRDYHVWVMSLGFLLLFTSYPIQGVQTIRFPDTGAYILIVLYSAYFVTSMWATFFLSWWGLEWCLPWGPISYGTWIACMFSKNNAANLVGAAFFGWGAGILWPAAGQLIAAVSTPANRASNAGIYQCAFHIGVFTGGLILGAVQKTLSNFNHQYAVFISLCGTSVVTFFVHALSFRRRFRQPQKKKNGNTEASEVGLHRVQRTDGTIEYRTVHSQDLKSETAVVQDLALSGGHEQERNKLKEWKDNFWRPLQMLFHPVFGPLGPAIFVTGGMTQGWFNASFNKIVVNVGGDWNGWIYAISESWAIVASIVFGLFYDRLRTYYIAARFRWVMYVYVVAYYFLCSLALVAWYMAERGVGHGPGQTRPSHFKVVLSFAGAFYNIQLLALEVSILTYLSTFLTYNADVAFSSKIGCEAGGYLLVFGLVNVLDPKRMIVLLFCVGPPAHIVYLLWWHAPERPVATILGESDSEVSGSGTRTPTAKVESHKDWAPTDVSNEEISNEAKAFEVITLAK</sequence>
<dbReference type="EMBL" id="BTCM01000005">
    <property type="protein sequence ID" value="GMK57998.1"/>
    <property type="molecule type" value="Genomic_DNA"/>
</dbReference>
<accession>A0AAD3YDB6</accession>
<feature type="transmembrane region" description="Helical" evidence="6">
    <location>
        <begin position="72"/>
        <end position="97"/>
    </location>
</feature>
<dbReference type="Pfam" id="PF07690">
    <property type="entry name" value="MFS_1"/>
    <property type="match status" value="1"/>
</dbReference>
<dbReference type="SUPFAM" id="SSF103473">
    <property type="entry name" value="MFS general substrate transporter"/>
    <property type="match status" value="1"/>
</dbReference>
<feature type="transmembrane region" description="Helical" evidence="6">
    <location>
        <begin position="192"/>
        <end position="213"/>
    </location>
</feature>
<dbReference type="PANTHER" id="PTHR23294:SF0">
    <property type="entry name" value="UNC93-LIKE PROTEIN MFSD11"/>
    <property type="match status" value="1"/>
</dbReference>
<evidence type="ECO:0000313" key="7">
    <source>
        <dbReference type="EMBL" id="GMK57998.1"/>
    </source>
</evidence>
<protein>
    <recommendedName>
        <fullName evidence="9">MFS general substrate transporter</fullName>
    </recommendedName>
</protein>
<evidence type="ECO:0008006" key="9">
    <source>
        <dbReference type="Google" id="ProtNLM"/>
    </source>
</evidence>
<feature type="compositionally biased region" description="Polar residues" evidence="5">
    <location>
        <begin position="506"/>
        <end position="515"/>
    </location>
</feature>
<feature type="transmembrane region" description="Helical" evidence="6">
    <location>
        <begin position="332"/>
        <end position="353"/>
    </location>
</feature>
<feature type="transmembrane region" description="Helical" evidence="6">
    <location>
        <begin position="160"/>
        <end position="180"/>
    </location>
</feature>
<evidence type="ECO:0000256" key="3">
    <source>
        <dbReference type="ARBA" id="ARBA00022989"/>
    </source>
</evidence>
<dbReference type="InterPro" id="IPR051617">
    <property type="entry name" value="UNC-93-like_regulator"/>
</dbReference>
<organism evidence="7 8">
    <name type="scientific">Cutaneotrichosporon spelunceum</name>
    <dbReference type="NCBI Taxonomy" id="1672016"/>
    <lineage>
        <taxon>Eukaryota</taxon>
        <taxon>Fungi</taxon>
        <taxon>Dikarya</taxon>
        <taxon>Basidiomycota</taxon>
        <taxon>Agaricomycotina</taxon>
        <taxon>Tremellomycetes</taxon>
        <taxon>Trichosporonales</taxon>
        <taxon>Trichosporonaceae</taxon>
        <taxon>Cutaneotrichosporon</taxon>
    </lineage>
</organism>
<evidence type="ECO:0000256" key="1">
    <source>
        <dbReference type="ARBA" id="ARBA00004141"/>
    </source>
</evidence>
<evidence type="ECO:0000313" key="8">
    <source>
        <dbReference type="Proteomes" id="UP001222932"/>
    </source>
</evidence>
<evidence type="ECO:0000256" key="6">
    <source>
        <dbReference type="SAM" id="Phobius"/>
    </source>
</evidence>
<comment type="caution">
    <text evidence="7">The sequence shown here is derived from an EMBL/GenBank/DDBJ whole genome shotgun (WGS) entry which is preliminary data.</text>
</comment>
<feature type="transmembrane region" description="Helical" evidence="6">
    <location>
        <begin position="292"/>
        <end position="312"/>
    </location>
</feature>